<evidence type="ECO:0000313" key="1">
    <source>
        <dbReference type="EMBL" id="EOQ96637.1"/>
    </source>
</evidence>
<accession>R9A3E5</accession>
<evidence type="ECO:0000313" key="2">
    <source>
        <dbReference type="Proteomes" id="UP000013984"/>
    </source>
</evidence>
<comment type="caution">
    <text evidence="1">The sequence shown here is derived from an EMBL/GenBank/DDBJ whole genome shotgun (WGS) entry which is preliminary data.</text>
</comment>
<proteinExistence type="predicted"/>
<dbReference type="AlphaFoldDB" id="R9A3E5"/>
<reference evidence="1" key="1">
    <citation type="submission" date="2013-04" db="EMBL/GenBank/DDBJ databases">
        <authorList>
            <person name="Harkins D.M."/>
            <person name="Durkin A.S."/>
            <person name="Brinkac L.M."/>
            <person name="Haft D.H."/>
            <person name="Selengut J.D."/>
            <person name="Sanka R."/>
            <person name="DePew J."/>
            <person name="Purushe J."/>
            <person name="Galloway R.L."/>
            <person name="Vinetz J.M."/>
            <person name="Sutton G.G."/>
            <person name="Nierman W.C."/>
            <person name="Fouts D.E."/>
        </authorList>
    </citation>
    <scope>NUCLEOTIDE SEQUENCE [LARGE SCALE GENOMIC DNA]</scope>
    <source>
        <strain evidence="1">CDC</strain>
    </source>
</reference>
<dbReference type="Proteomes" id="UP000013984">
    <property type="component" value="Unassembled WGS sequence"/>
</dbReference>
<sequence>MLLMPWEYGDNISVSATGTTDFGSVFGIQTKEDIDVWNTENPVAKGYLINWLLFTPGEDEDYSQELTLADLKTAEPLPIDASNPIPLPHSPSETLELRNRIHEVNKTKELLTQKIEQPGVYHARIFISSSIELQYLKELIIPYSAFPYFEVEGMNYKPSNQELVGYIDWSAYKDGGFVYVILSGYHYNFLLMNDLFQAIEILKPIDYEELALLDFDLSMSPEQFQVYSDQLQLEANEWKIRDNQAYLKLQKLRDPAENYQFAIFGFLRGGLSRIFSNVWNHVRIGIIKANVQLTNRLKFDLNRLTIPDELRNRMKIKPSEFFNNAFTPPKWIRDRLKLPKWLRDKLKLSSYKPLRGIIEVLDANGKVFQFKRQDRKMTLDWTPIEFRVGPQLPGELQDFNPFDLLTEKSTTLMNGIFNKNLQATVPILGTPISYNICYNLDNGYSRITNNGIFPLTICAGQFKPREFPYYIQIKNSFSQTAAMIQFAHAEALQKLGVLTKRANVFQGGGMNPATWKGGGDDSIGAFAPCGQIINLVDTQKVALYDPGILSISSHFLSFDIYLERYENFLTVVHEYSHIVHCSLIGESKYREQIAKYAEDVIQGFEPRKSEYGKLHEGIANYIEFLLNANMSYCPTYGCKNIEENHHSGYLDFSSNTLLLGLLLGTDRPYTDFDIFNGADSKEYRNSSLPFIKENYFDNNQIMAISSFLYDLEDSCEDNFRKIISNTNAGNVSNERFYDRVHMGRSNVVSMIRHLPYPAKLQNLSPMVFAMGVTPDDYWELVDLHGLNGLTKGLPIINPFDSISFGTFTIDKANEKVSNNCLAKAPSIIQYDIDLASNIIGMNQQPNYRKEQTPILELDKSISIESLKSQHVPSNAFAITWKKENQAANSPNLDYIKVEDGIYQTSKLSWTSNYGIDWPEFLQEATPLYSTAINWYPLGKEIKDMGVIEYSRIDYFTSPAIEYYWFTENLPEYTSQNESFGDFISRITPEGCQGTTWSPIGKPNRSMGTECWTGVGVWAGIPYTEDYCSGLIDYDDRHTVVKSPISINIHFVHYYDLRTGQLSCDHHSKTSSGLFEFDDRSSYIFPPRYYNDIWKHLYDQKDGHIRFSNPHSINDFITRSGLNYAHLSTQKEKGYFEYYVENK</sequence>
<gene>
    <name evidence="1" type="ORF">LEP1GSC195_3880</name>
</gene>
<dbReference type="EMBL" id="AOGZ02000014">
    <property type="protein sequence ID" value="EOQ96637.1"/>
    <property type="molecule type" value="Genomic_DNA"/>
</dbReference>
<dbReference type="STRING" id="1218599.LEP1GSC195_3880"/>
<name>R9A3E5_9LEPT</name>
<keyword evidence="2" id="KW-1185">Reference proteome</keyword>
<protein>
    <submittedName>
        <fullName evidence="1">Uncharacterized protein</fullName>
    </submittedName>
</protein>
<organism evidence="1 2">
    <name type="scientific">Leptospira wolbachii serovar Codice str. CDC</name>
    <dbReference type="NCBI Taxonomy" id="1218599"/>
    <lineage>
        <taxon>Bacteria</taxon>
        <taxon>Pseudomonadati</taxon>
        <taxon>Spirochaetota</taxon>
        <taxon>Spirochaetia</taxon>
        <taxon>Leptospirales</taxon>
        <taxon>Leptospiraceae</taxon>
        <taxon>Leptospira</taxon>
    </lineage>
</organism>